<organism evidence="2 3">
    <name type="scientific">Steroidobacter flavus</name>
    <dbReference type="NCBI Taxonomy" id="1842136"/>
    <lineage>
        <taxon>Bacteria</taxon>
        <taxon>Pseudomonadati</taxon>
        <taxon>Pseudomonadota</taxon>
        <taxon>Gammaproteobacteria</taxon>
        <taxon>Steroidobacterales</taxon>
        <taxon>Steroidobacteraceae</taxon>
        <taxon>Steroidobacter</taxon>
    </lineage>
</organism>
<evidence type="ECO:0000313" key="2">
    <source>
        <dbReference type="EMBL" id="MFC4313120.1"/>
    </source>
</evidence>
<proteinExistence type="predicted"/>
<reference evidence="3" key="1">
    <citation type="journal article" date="2019" name="Int. J. Syst. Evol. Microbiol.">
        <title>The Global Catalogue of Microorganisms (GCM) 10K type strain sequencing project: providing services to taxonomists for standard genome sequencing and annotation.</title>
        <authorList>
            <consortium name="The Broad Institute Genomics Platform"/>
            <consortium name="The Broad Institute Genome Sequencing Center for Infectious Disease"/>
            <person name="Wu L."/>
            <person name="Ma J."/>
        </authorList>
    </citation>
    <scope>NUCLEOTIDE SEQUENCE [LARGE SCALE GENOMIC DNA]</scope>
    <source>
        <strain evidence="3">CGMCC 1.10759</strain>
    </source>
</reference>
<name>A0ABV8T179_9GAMM</name>
<dbReference type="Gene3D" id="1.10.150.130">
    <property type="match status" value="1"/>
</dbReference>
<sequence>MLDCYLLPYFGPRKSESISRLSVEEFRADMQKGVPESVQLARDNKLRELQKDDPTAWLKPLDPGPRTINKCLGILTSIGFYVSGHNLATKNVAERIDKLPTEESAEDGEDSVIEENILTPGELVRAVDRDGGPVSRADCARCLLLPSPSRSAGPGVGRIDLERALQRSAERTIELPMPLIAELK</sequence>
<keyword evidence="1" id="KW-0238">DNA-binding</keyword>
<gene>
    <name evidence="2" type="ORF">ACFPN2_28840</name>
</gene>
<dbReference type="Proteomes" id="UP001595904">
    <property type="component" value="Unassembled WGS sequence"/>
</dbReference>
<accession>A0ABV8T179</accession>
<dbReference type="RefSeq" id="WP_380603154.1">
    <property type="nucleotide sequence ID" value="NZ_JBHSDU010000015.1"/>
</dbReference>
<dbReference type="EMBL" id="JBHSDU010000015">
    <property type="protein sequence ID" value="MFC4313120.1"/>
    <property type="molecule type" value="Genomic_DNA"/>
</dbReference>
<evidence type="ECO:0000256" key="1">
    <source>
        <dbReference type="ARBA" id="ARBA00023125"/>
    </source>
</evidence>
<comment type="caution">
    <text evidence="2">The sequence shown here is derived from an EMBL/GenBank/DDBJ whole genome shotgun (WGS) entry which is preliminary data.</text>
</comment>
<evidence type="ECO:0000313" key="3">
    <source>
        <dbReference type="Proteomes" id="UP001595904"/>
    </source>
</evidence>
<protein>
    <submittedName>
        <fullName evidence="2">Uncharacterized protein</fullName>
    </submittedName>
</protein>
<dbReference type="InterPro" id="IPR010998">
    <property type="entry name" value="Integrase_recombinase_N"/>
</dbReference>
<keyword evidence="3" id="KW-1185">Reference proteome</keyword>